<dbReference type="SUPFAM" id="SSF53335">
    <property type="entry name" value="S-adenosyl-L-methionine-dependent methyltransferases"/>
    <property type="match status" value="1"/>
</dbReference>
<reference evidence="1 2" key="2">
    <citation type="journal article" date="2022" name="Mar. Drugs">
        <title>Bioassay-Guided Fractionation Leads to the Detection of Cholic Acid Generated by the Rare Thalassomonas sp.</title>
        <authorList>
            <person name="Pheiffer F."/>
            <person name="Schneider Y.K."/>
            <person name="Hansen E.H."/>
            <person name="Andersen J.H."/>
            <person name="Isaksson J."/>
            <person name="Busche T."/>
            <person name="R C."/>
            <person name="Kalinowski J."/>
            <person name="Zyl L.V."/>
            <person name="Trindade M."/>
        </authorList>
    </citation>
    <scope>NUCLEOTIDE SEQUENCE [LARGE SCALE GENOMIC DNA]</scope>
    <source>
        <strain evidence="1 2">XOM25</strain>
    </source>
</reference>
<dbReference type="InterPro" id="IPR029063">
    <property type="entry name" value="SAM-dependent_MTases_sf"/>
</dbReference>
<evidence type="ECO:0000313" key="1">
    <source>
        <dbReference type="EMBL" id="WDE05611.1"/>
    </source>
</evidence>
<dbReference type="PANTHER" id="PTHR20974:SF0">
    <property type="entry name" value="UPF0585 PROTEIN CG18661"/>
    <property type="match status" value="1"/>
</dbReference>
<dbReference type="InterPro" id="IPR010342">
    <property type="entry name" value="DUF938"/>
</dbReference>
<dbReference type="Gene3D" id="3.40.50.150">
    <property type="entry name" value="Vaccinia Virus protein VP39"/>
    <property type="match status" value="1"/>
</dbReference>
<dbReference type="RefSeq" id="WP_044841123.1">
    <property type="nucleotide sequence ID" value="NZ_CP059733.1"/>
</dbReference>
<organism evidence="1 2">
    <name type="scientific">Thalassomonas viridans</name>
    <dbReference type="NCBI Taxonomy" id="137584"/>
    <lineage>
        <taxon>Bacteria</taxon>
        <taxon>Pseudomonadati</taxon>
        <taxon>Pseudomonadota</taxon>
        <taxon>Gammaproteobacteria</taxon>
        <taxon>Alteromonadales</taxon>
        <taxon>Colwelliaceae</taxon>
        <taxon>Thalassomonas</taxon>
    </lineage>
</organism>
<dbReference type="AlphaFoldDB" id="A0AAF0C9M0"/>
<dbReference type="Pfam" id="PF06080">
    <property type="entry name" value="DUF938"/>
    <property type="match status" value="1"/>
</dbReference>
<dbReference type="Proteomes" id="UP000032352">
    <property type="component" value="Chromosome"/>
</dbReference>
<reference evidence="1 2" key="1">
    <citation type="journal article" date="2015" name="Genome Announc.">
        <title>Draft Genome Sequences of Marine Isolates of Thalassomonas viridans and Thalassomonas actiniarum.</title>
        <authorList>
            <person name="Olonade I."/>
            <person name="van Zyl L.J."/>
            <person name="Trindade M."/>
        </authorList>
    </citation>
    <scope>NUCLEOTIDE SEQUENCE [LARGE SCALE GENOMIC DNA]</scope>
    <source>
        <strain evidence="1 2">XOM25</strain>
    </source>
</reference>
<proteinExistence type="predicted"/>
<keyword evidence="2" id="KW-1185">Reference proteome</keyword>
<name>A0AAF0C9M0_9GAMM</name>
<evidence type="ECO:0000313" key="2">
    <source>
        <dbReference type="Proteomes" id="UP000032352"/>
    </source>
</evidence>
<dbReference type="PANTHER" id="PTHR20974">
    <property type="entry name" value="UPF0585 PROTEIN CG18661"/>
    <property type="match status" value="1"/>
</dbReference>
<dbReference type="KEGG" id="tvd:SG34_001315"/>
<sequence length="198" mass="22396">MLNFSPSCERNQDYILAQLKHLFSSVDRVLELGSLSGQHALHFAAALPHLNWQPSDLAENVPALRENIRHGAPENCLAPVPLDVTVAGDWPKQQYGGIFTANTLHIMSWPSVVQMFEHLPRVCRPDTLLAIYGPFKYRGEYTSESNARFQQWLQDRDPLSGIRDFEQVDQLARQQGFSLVSDVAMPANNQLITWQKQG</sequence>
<gene>
    <name evidence="1" type="ORF">SG34_001315</name>
</gene>
<protein>
    <submittedName>
        <fullName evidence="1">DUF938 domain-containing protein</fullName>
    </submittedName>
</protein>
<accession>A0AAF0C9M0</accession>
<dbReference type="EMBL" id="CP059733">
    <property type="protein sequence ID" value="WDE05611.1"/>
    <property type="molecule type" value="Genomic_DNA"/>
</dbReference>